<dbReference type="Proteomes" id="UP000007880">
    <property type="component" value="Chromosome"/>
</dbReference>
<dbReference type="KEGG" id="cap:CLDAP_38520"/>
<protein>
    <recommendedName>
        <fullName evidence="1">Polymerase beta nucleotidyltransferase domain-containing protein</fullName>
    </recommendedName>
</protein>
<gene>
    <name evidence="2" type="ordered locus">CLDAP_38520</name>
</gene>
<dbReference type="CDD" id="cd05403">
    <property type="entry name" value="NT_KNTase_like"/>
    <property type="match status" value="1"/>
</dbReference>
<dbReference type="Pfam" id="PF18765">
    <property type="entry name" value="Polbeta"/>
    <property type="match status" value="1"/>
</dbReference>
<dbReference type="HOGENOM" id="CLU_130257_9_3_0"/>
<dbReference type="GO" id="GO:0016779">
    <property type="term" value="F:nucleotidyltransferase activity"/>
    <property type="evidence" value="ECO:0007669"/>
    <property type="project" value="InterPro"/>
</dbReference>
<evidence type="ECO:0000313" key="3">
    <source>
        <dbReference type="Proteomes" id="UP000007880"/>
    </source>
</evidence>
<dbReference type="InterPro" id="IPR043519">
    <property type="entry name" value="NT_sf"/>
</dbReference>
<keyword evidence="3" id="KW-1185">Reference proteome</keyword>
<dbReference type="OrthoDB" id="165051at2"/>
<dbReference type="AlphaFoldDB" id="I0I9F4"/>
<dbReference type="EMBL" id="AP012337">
    <property type="protein sequence ID" value="BAM01892.1"/>
    <property type="molecule type" value="Genomic_DNA"/>
</dbReference>
<sequence length="98" mass="11112">MPAIESIVAALHPQKIILFGSYACGNPTPDSDVDLLIIMETTDPPTERFMKVARLLRPRLFPVDIVVYTPQEIEEALKHNNAFIREICTRGITLYERS</sequence>
<evidence type="ECO:0000313" key="2">
    <source>
        <dbReference type="EMBL" id="BAM01892.1"/>
    </source>
</evidence>
<dbReference type="STRING" id="926550.CLDAP_38520"/>
<organism evidence="2 3">
    <name type="scientific">Caldilinea aerophila (strain DSM 14535 / JCM 11387 / NBRC 104270 / STL-6-O1)</name>
    <dbReference type="NCBI Taxonomy" id="926550"/>
    <lineage>
        <taxon>Bacteria</taxon>
        <taxon>Bacillati</taxon>
        <taxon>Chloroflexota</taxon>
        <taxon>Caldilineae</taxon>
        <taxon>Caldilineales</taxon>
        <taxon>Caldilineaceae</taxon>
        <taxon>Caldilinea</taxon>
    </lineage>
</organism>
<dbReference type="InterPro" id="IPR041633">
    <property type="entry name" value="Polbeta"/>
</dbReference>
<reference evidence="2 3" key="1">
    <citation type="submission" date="2012-02" db="EMBL/GenBank/DDBJ databases">
        <title>Complete genome sequence of Caldilinea aerophila DSM 14535 (= NBRC 102666).</title>
        <authorList>
            <person name="Oguchi A."/>
            <person name="Hosoyama A."/>
            <person name="Sekine M."/>
            <person name="Fukai R."/>
            <person name="Kato Y."/>
            <person name="Nakamura S."/>
            <person name="Hanada S."/>
            <person name="Yamazaki S."/>
            <person name="Fujita N."/>
        </authorList>
    </citation>
    <scope>NUCLEOTIDE SEQUENCE [LARGE SCALE GENOMIC DNA]</scope>
    <source>
        <strain evidence="3">DSM 14535 / JCM 11387 / NBRC 104270 / STL-6-O1</strain>
    </source>
</reference>
<accession>I0I9F4</accession>
<dbReference type="PANTHER" id="PTHR43449">
    <property type="entry name" value="NUCLEOTIDYLTRANSFERASE"/>
    <property type="match status" value="1"/>
</dbReference>
<evidence type="ECO:0000259" key="1">
    <source>
        <dbReference type="Pfam" id="PF18765"/>
    </source>
</evidence>
<dbReference type="eggNOG" id="COG1708">
    <property type="taxonomic scope" value="Bacteria"/>
</dbReference>
<dbReference type="PANTHER" id="PTHR43449:SF1">
    <property type="entry name" value="POLYMERASE BETA NUCLEOTIDYLTRANSFERASE DOMAIN-CONTAINING PROTEIN"/>
    <property type="match status" value="1"/>
</dbReference>
<proteinExistence type="predicted"/>
<dbReference type="SUPFAM" id="SSF81301">
    <property type="entry name" value="Nucleotidyltransferase"/>
    <property type="match status" value="1"/>
</dbReference>
<name>I0I9F4_CALAS</name>
<feature type="domain" description="Polymerase beta nucleotidyltransferase" evidence="1">
    <location>
        <begin position="12"/>
        <end position="97"/>
    </location>
</feature>
<dbReference type="Gene3D" id="3.30.460.10">
    <property type="entry name" value="Beta Polymerase, domain 2"/>
    <property type="match status" value="1"/>
</dbReference>